<dbReference type="InterPro" id="IPR018062">
    <property type="entry name" value="HTH_AraC-typ_CS"/>
</dbReference>
<proteinExistence type="predicted"/>
<reference evidence="6 7" key="1">
    <citation type="submission" date="2021-06" db="EMBL/GenBank/DDBJ databases">
        <title>Actinomycetes sequencing.</title>
        <authorList>
            <person name="Shan Q."/>
        </authorList>
    </citation>
    <scope>NUCLEOTIDE SEQUENCE [LARGE SCALE GENOMIC DNA]</scope>
    <source>
        <strain evidence="6 7">NEAU-G5</strain>
    </source>
</reference>
<dbReference type="PANTHER" id="PTHR46796">
    <property type="entry name" value="HTH-TYPE TRANSCRIPTIONAL ACTIVATOR RHAS-RELATED"/>
    <property type="match status" value="1"/>
</dbReference>
<dbReference type="SMART" id="SM00342">
    <property type="entry name" value="HTH_ARAC"/>
    <property type="match status" value="1"/>
</dbReference>
<dbReference type="InterPro" id="IPR018060">
    <property type="entry name" value="HTH_AraC"/>
</dbReference>
<accession>A0ABS6AZC7</accession>
<feature type="domain" description="HTH araC/xylS-type" evidence="5">
    <location>
        <begin position="213"/>
        <end position="314"/>
    </location>
</feature>
<evidence type="ECO:0000313" key="7">
    <source>
        <dbReference type="Proteomes" id="UP000733379"/>
    </source>
</evidence>
<dbReference type="RefSeq" id="WP_215917210.1">
    <property type="nucleotide sequence ID" value="NZ_JAHKNI010000003.1"/>
</dbReference>
<evidence type="ECO:0000256" key="2">
    <source>
        <dbReference type="ARBA" id="ARBA00023125"/>
    </source>
</evidence>
<evidence type="ECO:0000256" key="1">
    <source>
        <dbReference type="ARBA" id="ARBA00023015"/>
    </source>
</evidence>
<comment type="caution">
    <text evidence="6">The sequence shown here is derived from an EMBL/GenBank/DDBJ whole genome shotgun (WGS) entry which is preliminary data.</text>
</comment>
<evidence type="ECO:0000256" key="4">
    <source>
        <dbReference type="SAM" id="MobiDB-lite"/>
    </source>
</evidence>
<protein>
    <submittedName>
        <fullName evidence="6">Helix-turn-helix domain-containing protein</fullName>
    </submittedName>
</protein>
<dbReference type="PROSITE" id="PS00041">
    <property type="entry name" value="HTH_ARAC_FAMILY_1"/>
    <property type="match status" value="1"/>
</dbReference>
<gene>
    <name evidence="6" type="ORF">KO481_12555</name>
</gene>
<dbReference type="PANTHER" id="PTHR46796:SF6">
    <property type="entry name" value="ARAC SUBFAMILY"/>
    <property type="match status" value="1"/>
</dbReference>
<evidence type="ECO:0000256" key="3">
    <source>
        <dbReference type="ARBA" id="ARBA00023163"/>
    </source>
</evidence>
<dbReference type="EMBL" id="JAHKNI010000003">
    <property type="protein sequence ID" value="MBU3062354.1"/>
    <property type="molecule type" value="Genomic_DNA"/>
</dbReference>
<evidence type="ECO:0000313" key="6">
    <source>
        <dbReference type="EMBL" id="MBU3062354.1"/>
    </source>
</evidence>
<keyword evidence="2" id="KW-0238">DNA-binding</keyword>
<keyword evidence="1" id="KW-0805">Transcription regulation</keyword>
<evidence type="ECO:0000259" key="5">
    <source>
        <dbReference type="PROSITE" id="PS01124"/>
    </source>
</evidence>
<dbReference type="PROSITE" id="PS01124">
    <property type="entry name" value="HTH_ARAC_FAMILY_2"/>
    <property type="match status" value="1"/>
</dbReference>
<sequence>MPDIVASTDEVNPPEREDYWHHVLGDTFAPVNLEGWDRSPDPVARLEGTVRGRLLFAELTASSHIHRRTPRCIQQSDAAFFQIAVLTDGSASLEQDSRIAELTPGDFVVYENSRPFTWTFTRPWSVSVLSVPSDAVPLSDRERRTVSGRVLSGQHGLSGVVGRFVLDLIRHGADVAESQSEEILARTTDLAVCLLAEPDEVRHADAAQRSLMTRIKAYIEQHLQDSALTPTEIAAAANISTRYLHKLFQAENESVALYIRRRRLARVREELLDRRLAHLNITTLAHRSGFGDISGFNRAFRATYGISPGEMRRGHSEPGSTPGVPTPPTRQ</sequence>
<organism evidence="6 7">
    <name type="scientific">Nocardia albiluteola</name>
    <dbReference type="NCBI Taxonomy" id="2842303"/>
    <lineage>
        <taxon>Bacteria</taxon>
        <taxon>Bacillati</taxon>
        <taxon>Actinomycetota</taxon>
        <taxon>Actinomycetes</taxon>
        <taxon>Mycobacteriales</taxon>
        <taxon>Nocardiaceae</taxon>
        <taxon>Nocardia</taxon>
    </lineage>
</organism>
<dbReference type="InterPro" id="IPR035418">
    <property type="entry name" value="AraC-bd_2"/>
</dbReference>
<keyword evidence="3" id="KW-0804">Transcription</keyword>
<dbReference type="Pfam" id="PF14525">
    <property type="entry name" value="AraC_binding_2"/>
    <property type="match status" value="1"/>
</dbReference>
<dbReference type="Gene3D" id="1.10.10.60">
    <property type="entry name" value="Homeodomain-like"/>
    <property type="match status" value="1"/>
</dbReference>
<dbReference type="InterPro" id="IPR050204">
    <property type="entry name" value="AraC_XylS_family_regulators"/>
</dbReference>
<keyword evidence="7" id="KW-1185">Reference proteome</keyword>
<dbReference type="Pfam" id="PF12833">
    <property type="entry name" value="HTH_18"/>
    <property type="match status" value="1"/>
</dbReference>
<dbReference type="SUPFAM" id="SSF46689">
    <property type="entry name" value="Homeodomain-like"/>
    <property type="match status" value="1"/>
</dbReference>
<name>A0ABS6AZC7_9NOCA</name>
<dbReference type="Proteomes" id="UP000733379">
    <property type="component" value="Unassembled WGS sequence"/>
</dbReference>
<dbReference type="InterPro" id="IPR009057">
    <property type="entry name" value="Homeodomain-like_sf"/>
</dbReference>
<feature type="region of interest" description="Disordered" evidence="4">
    <location>
        <begin position="308"/>
        <end position="331"/>
    </location>
</feature>